<keyword evidence="2" id="KW-0067">ATP-binding</keyword>
<dbReference type="PATRIC" id="fig|28084.5.peg.472"/>
<protein>
    <submittedName>
        <fullName evidence="3">ATPase</fullName>
    </submittedName>
</protein>
<accession>A0A0W0SGF3</accession>
<evidence type="ECO:0000313" key="4">
    <source>
        <dbReference type="EMBL" id="VEB33081.1"/>
    </source>
</evidence>
<evidence type="ECO:0000313" key="6">
    <source>
        <dbReference type="Proteomes" id="UP000277577"/>
    </source>
</evidence>
<dbReference type="AlphaFoldDB" id="A0A0W0SGF3"/>
<dbReference type="STRING" id="28084.Lche_0437"/>
<reference evidence="4 6" key="2">
    <citation type="submission" date="2018-12" db="EMBL/GenBank/DDBJ databases">
        <authorList>
            <consortium name="Pathogen Informatics"/>
        </authorList>
    </citation>
    <scope>NUCLEOTIDE SEQUENCE [LARGE SCALE GENOMIC DNA]</scope>
    <source>
        <strain evidence="4 6">NCTC11976</strain>
    </source>
</reference>
<dbReference type="GO" id="GO:0016887">
    <property type="term" value="F:ATP hydrolysis activity"/>
    <property type="evidence" value="ECO:0007669"/>
    <property type="project" value="InterPro"/>
</dbReference>
<evidence type="ECO:0000256" key="1">
    <source>
        <dbReference type="ARBA" id="ARBA00022741"/>
    </source>
</evidence>
<dbReference type="Proteomes" id="UP000054921">
    <property type="component" value="Unassembled WGS sequence"/>
</dbReference>
<dbReference type="InterPro" id="IPR027417">
    <property type="entry name" value="P-loop_NTPase"/>
</dbReference>
<sequence>MMNLISQYEAAIHRCEIDDDPLQREILAQMQYVADEVKKSNSFWFYPLRKTRIKGVYLYGPVGVGKTYLIDLFYDCLEEKKKARFHFHHFMQQVDSQLRRVQGQKNPLRKIAKELAKTTRVLCFDEFMVHDVAYAMILAELLQALIANGVILVISSNIPPDELYRNGVHRKRFLPAITAIKEHCEVLHLNEQRDYRVGRAPLLDAYLFPLNEQTALTMEKQFTMLTKEFKENGFITIQNREIPYLKIAEQSIWFSFDVLCNLPRSQLDYLELADKFDTIFLSNIPSLTVNHTLQAIMFIHFIDVMYDRGINIIISAEVAVEELYVEGEMKETFKRTLSRLLEMQSVDYLARHPKRKLKELIAGNS</sequence>
<organism evidence="3 5">
    <name type="scientific">Legionella cherrii</name>
    <dbReference type="NCBI Taxonomy" id="28084"/>
    <lineage>
        <taxon>Bacteria</taxon>
        <taxon>Pseudomonadati</taxon>
        <taxon>Pseudomonadota</taxon>
        <taxon>Gammaproteobacteria</taxon>
        <taxon>Legionellales</taxon>
        <taxon>Legionellaceae</taxon>
        <taxon>Legionella</taxon>
    </lineage>
</organism>
<keyword evidence="1" id="KW-0547">Nucleotide-binding</keyword>
<gene>
    <name evidence="4" type="primary">yhcM</name>
    <name evidence="3" type="ORF">Lche_0437</name>
    <name evidence="4" type="ORF">NCTC11976_00225</name>
</gene>
<dbReference type="Gene3D" id="3.40.50.300">
    <property type="entry name" value="P-loop containing nucleotide triphosphate hydrolases"/>
    <property type="match status" value="1"/>
</dbReference>
<dbReference type="GO" id="GO:0005737">
    <property type="term" value="C:cytoplasm"/>
    <property type="evidence" value="ECO:0007669"/>
    <property type="project" value="TreeGrafter"/>
</dbReference>
<evidence type="ECO:0000313" key="3">
    <source>
        <dbReference type="EMBL" id="KTC82173.1"/>
    </source>
</evidence>
<dbReference type="PANTHER" id="PTHR12169:SF6">
    <property type="entry name" value="AFG1-LIKE ATPASE"/>
    <property type="match status" value="1"/>
</dbReference>
<evidence type="ECO:0000256" key="2">
    <source>
        <dbReference type="ARBA" id="ARBA00022840"/>
    </source>
</evidence>
<dbReference type="NCBIfam" id="NF040713">
    <property type="entry name" value="ZapE"/>
    <property type="match status" value="1"/>
</dbReference>
<dbReference type="EMBL" id="LR134173">
    <property type="protein sequence ID" value="VEB33081.1"/>
    <property type="molecule type" value="Genomic_DNA"/>
</dbReference>
<name>A0A0W0SGF3_9GAMM</name>
<dbReference type="Pfam" id="PF03969">
    <property type="entry name" value="AFG1_ATPase"/>
    <property type="match status" value="1"/>
</dbReference>
<dbReference type="EMBL" id="LNXW01000009">
    <property type="protein sequence ID" value="KTC82173.1"/>
    <property type="molecule type" value="Genomic_DNA"/>
</dbReference>
<evidence type="ECO:0000313" key="5">
    <source>
        <dbReference type="Proteomes" id="UP000054921"/>
    </source>
</evidence>
<reference evidence="3 5" key="1">
    <citation type="submission" date="2015-11" db="EMBL/GenBank/DDBJ databases">
        <title>Genomic analysis of 38 Legionella species identifies large and diverse effector repertoires.</title>
        <authorList>
            <person name="Burstein D."/>
            <person name="Amaro F."/>
            <person name="Zusman T."/>
            <person name="Lifshitz Z."/>
            <person name="Cohen O."/>
            <person name="Gilbert J.A."/>
            <person name="Pupko T."/>
            <person name="Shuman H.A."/>
            <person name="Segal G."/>
        </authorList>
    </citation>
    <scope>NUCLEOTIDE SEQUENCE [LARGE SCALE GENOMIC DNA]</scope>
    <source>
        <strain evidence="3 5">ORW</strain>
    </source>
</reference>
<keyword evidence="6" id="KW-1185">Reference proteome</keyword>
<dbReference type="PANTHER" id="PTHR12169">
    <property type="entry name" value="ATPASE N2B"/>
    <property type="match status" value="1"/>
</dbReference>
<dbReference type="SUPFAM" id="SSF52540">
    <property type="entry name" value="P-loop containing nucleoside triphosphate hydrolases"/>
    <property type="match status" value="1"/>
</dbReference>
<proteinExistence type="predicted"/>
<dbReference type="GO" id="GO:0005524">
    <property type="term" value="F:ATP binding"/>
    <property type="evidence" value="ECO:0007669"/>
    <property type="project" value="UniProtKB-KW"/>
</dbReference>
<dbReference type="InterPro" id="IPR005654">
    <property type="entry name" value="ATPase_AFG1-like"/>
</dbReference>
<dbReference type="Proteomes" id="UP000277577">
    <property type="component" value="Chromosome"/>
</dbReference>